<keyword evidence="7" id="KW-0694">RNA-binding</keyword>
<evidence type="ECO:0000256" key="3">
    <source>
        <dbReference type="ARBA" id="ARBA00005279"/>
    </source>
</evidence>
<dbReference type="GO" id="GO:0000290">
    <property type="term" value="P:deadenylation-dependent decapping of nuclear-transcribed mRNA"/>
    <property type="evidence" value="ECO:0007669"/>
    <property type="project" value="InterPro"/>
</dbReference>
<dbReference type="InterPro" id="IPR036189">
    <property type="entry name" value="DCP2_BoxA_sf"/>
</dbReference>
<dbReference type="SUPFAM" id="SSF140586">
    <property type="entry name" value="Dcp2 domain-like"/>
    <property type="match status" value="1"/>
</dbReference>
<dbReference type="InterPro" id="IPR000086">
    <property type="entry name" value="NUDIX_hydrolase_dom"/>
</dbReference>
<dbReference type="CDD" id="cd03672">
    <property type="entry name" value="NUDIX_Dcp2p_Nudt20"/>
    <property type="match status" value="1"/>
</dbReference>
<dbReference type="Gene3D" id="1.10.10.1050">
    <property type="entry name" value="Dcp2, box A domain"/>
    <property type="match status" value="1"/>
</dbReference>
<dbReference type="FunFam" id="3.90.79.10:FF:000003">
    <property type="entry name" value="M7GpppN-mRNA hydrolase isoform 2"/>
    <property type="match status" value="1"/>
</dbReference>
<dbReference type="PANTHER" id="PTHR23114">
    <property type="entry name" value="M7GPPPN-MRNA HYDROLASE"/>
    <property type="match status" value="1"/>
</dbReference>
<dbReference type="Proteomes" id="UP000279259">
    <property type="component" value="Unassembled WGS sequence"/>
</dbReference>
<gene>
    <name evidence="12" type="primary">DCP2</name>
    <name evidence="12" type="ORF">EHS25_006793</name>
</gene>
<keyword evidence="13" id="KW-1185">Reference proteome</keyword>
<dbReference type="EMBL" id="RSCD01000030">
    <property type="protein sequence ID" value="RSH81437.1"/>
    <property type="molecule type" value="Genomic_DNA"/>
</dbReference>
<comment type="subcellular location">
    <subcellularLocation>
        <location evidence="2">Cytoplasm</location>
    </subcellularLocation>
</comment>
<evidence type="ECO:0000313" key="13">
    <source>
        <dbReference type="Proteomes" id="UP000279259"/>
    </source>
</evidence>
<dbReference type="InterPro" id="IPR007722">
    <property type="entry name" value="DCP2_BoxA"/>
</dbReference>
<keyword evidence="6" id="KW-0378">Hydrolase</keyword>
<dbReference type="Pfam" id="PF05026">
    <property type="entry name" value="DCP2"/>
    <property type="match status" value="1"/>
</dbReference>
<organism evidence="12 13">
    <name type="scientific">Saitozyma podzolica</name>
    <dbReference type="NCBI Taxonomy" id="1890683"/>
    <lineage>
        <taxon>Eukaryota</taxon>
        <taxon>Fungi</taxon>
        <taxon>Dikarya</taxon>
        <taxon>Basidiomycota</taxon>
        <taxon>Agaricomycotina</taxon>
        <taxon>Tremellomycetes</taxon>
        <taxon>Tremellales</taxon>
        <taxon>Trimorphomycetaceae</taxon>
        <taxon>Saitozyma</taxon>
    </lineage>
</organism>
<feature type="region of interest" description="Disordered" evidence="10">
    <location>
        <begin position="419"/>
        <end position="455"/>
    </location>
</feature>
<evidence type="ECO:0000256" key="4">
    <source>
        <dbReference type="ARBA" id="ARBA00022490"/>
    </source>
</evidence>
<dbReference type="SMART" id="SM01125">
    <property type="entry name" value="DCP2"/>
    <property type="match status" value="1"/>
</dbReference>
<dbReference type="SUPFAM" id="SSF55811">
    <property type="entry name" value="Nudix"/>
    <property type="match status" value="1"/>
</dbReference>
<sequence>MVQPDEEDDAGEENIFRDMTFDEVMEDLNARFLVNLPKEEMTLVRIYWQAEQAHWFYEDYLRPLNPLLPSLSQRHFTQLIISSSPMYSSLAGDEGVDYDNVWAEYISYKSMVPCCGGILINQDGDKCLMVRGWKSNAGWSFPRGKINLAESEVDCAIREVEEETGFDLTGRINAVDNIQTQINAQVVTMFIVKDIHESTVFEAQTRKEIGAIEWVRLTELPTWTGKRPKKTSSKDKKFYNVTPFVGPLKRWLLDHGINPNAKPRKTPAQTQTQPYRDLQPYHFESPTSHPAQPHAPLARGGSALDHLFNKFVTKQEEALVSTEADQATGSDNKAGLERLFGNLNVLQLEKREAEERTHLEQENEDDALAKLLGASKLLAVLNQKQDPLVASATASGAPSTSSVSVKPHQASLLAMLSPSKHPAVPMPGAGGHGKPMSLPTSPRPPSANDEEERRNKQRALLEMTIAGIGLDSSSVTAPAPIPSSSAAPASLSFANSRDLSHASAPSASVDRDRRVISPQLAQGLPQSQVRPGYPQGSPTKARPPPPPYEAQQRQVAGYAPSLPPAPASHSFEQPSQPAQSQPQPHLQPVGSSQPESAQQPMSDHQRGLLGALHARPPTGAQIPAGIAQGYRPAQPGYYGSAIGVGHPSQAQAQAPQQLPQQQPQPPSQLYSSGPQTFPGPGQTWSGPLPNQYAPQTTQYQLFPSQPIQGAGPFPNANTNTFRPLPTAPFQQGAYLPPPPFASHSQQPQFPPPQTTTHGHPQHHPHPQHPQHPQQPNHGMPFSVPVPAQIPGQMAAPGQMPSQQRTTPPKMVPNQGMGMGMHQPVPRTAGAAGNLLAMINGTGGR</sequence>
<keyword evidence="4" id="KW-0963">Cytoplasm</keyword>
<dbReference type="GO" id="GO:0030145">
    <property type="term" value="F:manganese ion binding"/>
    <property type="evidence" value="ECO:0007669"/>
    <property type="project" value="InterPro"/>
</dbReference>
<dbReference type="Pfam" id="PF00293">
    <property type="entry name" value="NUDIX"/>
    <property type="match status" value="1"/>
</dbReference>
<feature type="compositionally biased region" description="Basic residues" evidence="10">
    <location>
        <begin position="759"/>
        <end position="768"/>
    </location>
</feature>
<dbReference type="STRING" id="1890683.A0A427XRJ3"/>
<dbReference type="AlphaFoldDB" id="A0A427XRJ3"/>
<dbReference type="InterPro" id="IPR015797">
    <property type="entry name" value="NUDIX_hydrolase-like_dom_sf"/>
</dbReference>
<dbReference type="GO" id="GO:0000184">
    <property type="term" value="P:nuclear-transcribed mRNA catabolic process, nonsense-mediated decay"/>
    <property type="evidence" value="ECO:0007669"/>
    <property type="project" value="InterPro"/>
</dbReference>
<accession>A0A427XRJ3</accession>
<comment type="caution">
    <text evidence="12">The sequence shown here is derived from an EMBL/GenBank/DDBJ whole genome shotgun (WGS) entry which is preliminary data.</text>
</comment>
<dbReference type="Gene3D" id="3.90.79.10">
    <property type="entry name" value="Nucleoside Triphosphate Pyrophosphohydrolase"/>
    <property type="match status" value="1"/>
</dbReference>
<dbReference type="OrthoDB" id="18996at2759"/>
<dbReference type="GO" id="GO:0140933">
    <property type="term" value="F:5'-(N(7)-methylguanosine 5'-triphospho)-[mRNA] hydrolase activity"/>
    <property type="evidence" value="ECO:0007669"/>
    <property type="project" value="InterPro"/>
</dbReference>
<name>A0A427XRJ3_9TREE</name>
<evidence type="ECO:0000256" key="2">
    <source>
        <dbReference type="ARBA" id="ARBA00004496"/>
    </source>
</evidence>
<dbReference type="GO" id="GO:0003723">
    <property type="term" value="F:RNA binding"/>
    <property type="evidence" value="ECO:0007669"/>
    <property type="project" value="UniProtKB-KW"/>
</dbReference>
<evidence type="ECO:0000313" key="12">
    <source>
        <dbReference type="EMBL" id="RSH81437.1"/>
    </source>
</evidence>
<dbReference type="PROSITE" id="PS51462">
    <property type="entry name" value="NUDIX"/>
    <property type="match status" value="1"/>
</dbReference>
<keyword evidence="5" id="KW-0479">Metal-binding</keyword>
<dbReference type="PANTHER" id="PTHR23114:SF17">
    <property type="entry name" value="M7GPPPN-MRNA HYDROLASE"/>
    <property type="match status" value="1"/>
</dbReference>
<dbReference type="InterPro" id="IPR044099">
    <property type="entry name" value="Dcp2_NUDIX"/>
</dbReference>
<evidence type="ECO:0000259" key="11">
    <source>
        <dbReference type="PROSITE" id="PS51462"/>
    </source>
</evidence>
<evidence type="ECO:0000256" key="6">
    <source>
        <dbReference type="ARBA" id="ARBA00022801"/>
    </source>
</evidence>
<protein>
    <submittedName>
        <fullName evidence="12">mRNA-decapping enzyme subunit 2</fullName>
    </submittedName>
</protein>
<reference evidence="12 13" key="1">
    <citation type="submission" date="2018-11" db="EMBL/GenBank/DDBJ databases">
        <title>Genome sequence of Saitozyma podzolica DSM 27192.</title>
        <authorList>
            <person name="Aliyu H."/>
            <person name="Gorte O."/>
            <person name="Ochsenreither K."/>
        </authorList>
    </citation>
    <scope>NUCLEOTIDE SEQUENCE [LARGE SCALE GENOMIC DNA]</scope>
    <source>
        <strain evidence="12 13">DSM 27192</strain>
    </source>
</reference>
<dbReference type="InterPro" id="IPR020084">
    <property type="entry name" value="NUDIX_hydrolase_CS"/>
</dbReference>
<dbReference type="GO" id="GO:0000932">
    <property type="term" value="C:P-body"/>
    <property type="evidence" value="ECO:0007669"/>
    <property type="project" value="TreeGrafter"/>
</dbReference>
<evidence type="ECO:0000256" key="5">
    <source>
        <dbReference type="ARBA" id="ARBA00022723"/>
    </source>
</evidence>
<proteinExistence type="inferred from homology"/>
<feature type="region of interest" description="Disordered" evidence="10">
    <location>
        <begin position="519"/>
        <end position="814"/>
    </location>
</feature>
<keyword evidence="8" id="KW-0464">Manganese</keyword>
<comment type="similarity">
    <text evidence="3">Belongs to the Nudix hydrolase family. DCP2 subfamily.</text>
</comment>
<feature type="compositionally biased region" description="Polar residues" evidence="10">
    <location>
        <begin position="589"/>
        <end position="602"/>
    </location>
</feature>
<evidence type="ECO:0000256" key="10">
    <source>
        <dbReference type="SAM" id="MobiDB-lite"/>
    </source>
</evidence>
<feature type="compositionally biased region" description="Low complexity" evidence="10">
    <location>
        <begin position="567"/>
        <end position="588"/>
    </location>
</feature>
<evidence type="ECO:0000256" key="9">
    <source>
        <dbReference type="SAM" id="Coils"/>
    </source>
</evidence>
<evidence type="ECO:0000256" key="8">
    <source>
        <dbReference type="ARBA" id="ARBA00023211"/>
    </source>
</evidence>
<feature type="compositionally biased region" description="Low complexity" evidence="10">
    <location>
        <begin position="647"/>
        <end position="661"/>
    </location>
</feature>
<feature type="region of interest" description="Disordered" evidence="10">
    <location>
        <begin position="279"/>
        <end position="300"/>
    </location>
</feature>
<evidence type="ECO:0000256" key="7">
    <source>
        <dbReference type="ARBA" id="ARBA00022884"/>
    </source>
</evidence>
<dbReference type="PROSITE" id="PS00893">
    <property type="entry name" value="NUDIX_BOX"/>
    <property type="match status" value="1"/>
</dbReference>
<feature type="domain" description="Nudix hydrolase" evidence="11">
    <location>
        <begin position="110"/>
        <end position="237"/>
    </location>
</feature>
<feature type="compositionally biased region" description="Polar residues" evidence="10">
    <location>
        <begin position="692"/>
        <end position="707"/>
    </location>
</feature>
<comment type="cofactor">
    <cofactor evidence="1">
        <name>Mn(2+)</name>
        <dbReference type="ChEBI" id="CHEBI:29035"/>
    </cofactor>
</comment>
<feature type="coiled-coil region" evidence="9">
    <location>
        <begin position="336"/>
        <end position="363"/>
    </location>
</feature>
<keyword evidence="9" id="KW-0175">Coiled coil</keyword>
<evidence type="ECO:0000256" key="1">
    <source>
        <dbReference type="ARBA" id="ARBA00001936"/>
    </source>
</evidence>